<dbReference type="Pfam" id="PF00082">
    <property type="entry name" value="Peptidase_S8"/>
    <property type="match status" value="1"/>
</dbReference>
<evidence type="ECO:0000313" key="9">
    <source>
        <dbReference type="EMBL" id="MFB9733496.1"/>
    </source>
</evidence>
<dbReference type="InterPro" id="IPR015500">
    <property type="entry name" value="Peptidase_S8_subtilisin-rel"/>
</dbReference>
<feature type="domain" description="Peptidase S8/S53" evidence="8">
    <location>
        <begin position="151"/>
        <end position="374"/>
    </location>
</feature>
<dbReference type="InterPro" id="IPR050131">
    <property type="entry name" value="Peptidase_S8_subtilisin-like"/>
</dbReference>
<accession>A0ABV5V6R0</accession>
<dbReference type="Gene3D" id="3.30.70.80">
    <property type="entry name" value="Peptidase S8 propeptide/proteinase inhibitor I9"/>
    <property type="match status" value="1"/>
</dbReference>
<dbReference type="InterPro" id="IPR023828">
    <property type="entry name" value="Peptidase_S8_Ser-AS"/>
</dbReference>
<sequence>MTVRPRALVALAGASALALTALPAAAAAKGDADPGATRYIVMLEAGAEAGPDRAAVRTTTARAVADARARGLDVERSLPALGGYVATMTGAQARALGQDPAVSTVSVDGAVTVAGEQQGATWGLDRIDQAQLPLDGIYRWTASGSGVDAYVVDTGIRSTHAEFGGRVLEGANFARGKNTTEDCNGHGTHVAGTVGGGTYGVAKDVNLVPVRVLDCRGSGSWSAVVAGMDWVVSAADGPSVANLSLGGGANASVDDAIARMVDAGITTVVAAGNEDTDACTTSPARAPGALTVGATDSTDRRASFSNYGSCVDLFAPGVGITAAWHKGDTATNTISGTSMASPHVAGVAALVLEGSPSASPSQVGGAIGSAATRGVVTDPAGSPNLLLHATS</sequence>
<reference evidence="9 10" key="1">
    <citation type="submission" date="2024-09" db="EMBL/GenBank/DDBJ databases">
        <authorList>
            <person name="Sun Q."/>
            <person name="Mori K."/>
        </authorList>
    </citation>
    <scope>NUCLEOTIDE SEQUENCE [LARGE SCALE GENOMIC DNA]</scope>
    <source>
        <strain evidence="9 10">JCM 12763</strain>
    </source>
</reference>
<dbReference type="CDD" id="cd04077">
    <property type="entry name" value="Peptidases_S8_PCSK9_ProteinaseK_like"/>
    <property type="match status" value="1"/>
</dbReference>
<name>A0ABV5V6R0_9MICO</name>
<dbReference type="Proteomes" id="UP001589613">
    <property type="component" value="Unassembled WGS sequence"/>
</dbReference>
<feature type="signal peptide" evidence="7">
    <location>
        <begin position="1"/>
        <end position="26"/>
    </location>
</feature>
<dbReference type="InterPro" id="IPR023827">
    <property type="entry name" value="Peptidase_S8_Asp-AS"/>
</dbReference>
<comment type="similarity">
    <text evidence="1 5 6">Belongs to the peptidase S8 family.</text>
</comment>
<dbReference type="EMBL" id="JBHMAX010000039">
    <property type="protein sequence ID" value="MFB9733496.1"/>
    <property type="molecule type" value="Genomic_DNA"/>
</dbReference>
<gene>
    <name evidence="9" type="ORF">ACFFN0_15715</name>
</gene>
<evidence type="ECO:0000256" key="6">
    <source>
        <dbReference type="RuleBase" id="RU003355"/>
    </source>
</evidence>
<comment type="caution">
    <text evidence="9">The sequence shown here is derived from an EMBL/GenBank/DDBJ whole genome shotgun (WGS) entry which is preliminary data.</text>
</comment>
<feature type="active site" description="Charge relay system" evidence="5">
    <location>
        <position position="153"/>
    </location>
</feature>
<dbReference type="PANTHER" id="PTHR43806">
    <property type="entry name" value="PEPTIDASE S8"/>
    <property type="match status" value="1"/>
</dbReference>
<dbReference type="PROSITE" id="PS00137">
    <property type="entry name" value="SUBTILASE_HIS"/>
    <property type="match status" value="1"/>
</dbReference>
<dbReference type="InterPro" id="IPR000209">
    <property type="entry name" value="Peptidase_S8/S53_dom"/>
</dbReference>
<organism evidence="9 10">
    <name type="scientific">Ornithinimicrobium kibberense</name>
    <dbReference type="NCBI Taxonomy" id="282060"/>
    <lineage>
        <taxon>Bacteria</taxon>
        <taxon>Bacillati</taxon>
        <taxon>Actinomycetota</taxon>
        <taxon>Actinomycetes</taxon>
        <taxon>Micrococcales</taxon>
        <taxon>Ornithinimicrobiaceae</taxon>
        <taxon>Ornithinimicrobium</taxon>
    </lineage>
</organism>
<keyword evidence="2 5" id="KW-0645">Protease</keyword>
<evidence type="ECO:0000256" key="4">
    <source>
        <dbReference type="ARBA" id="ARBA00022825"/>
    </source>
</evidence>
<evidence type="ECO:0000256" key="7">
    <source>
        <dbReference type="SAM" id="SignalP"/>
    </source>
</evidence>
<dbReference type="InterPro" id="IPR022398">
    <property type="entry name" value="Peptidase_S8_His-AS"/>
</dbReference>
<evidence type="ECO:0000256" key="3">
    <source>
        <dbReference type="ARBA" id="ARBA00022801"/>
    </source>
</evidence>
<dbReference type="RefSeq" id="WP_141339519.1">
    <property type="nucleotide sequence ID" value="NZ_JBHMAX010000039.1"/>
</dbReference>
<protein>
    <submittedName>
        <fullName evidence="9">S8 family peptidase</fullName>
    </submittedName>
</protein>
<evidence type="ECO:0000256" key="5">
    <source>
        <dbReference type="PROSITE-ProRule" id="PRU01240"/>
    </source>
</evidence>
<dbReference type="InterPro" id="IPR036852">
    <property type="entry name" value="Peptidase_S8/S53_dom_sf"/>
</dbReference>
<proteinExistence type="inferred from homology"/>
<keyword evidence="4 5" id="KW-0720">Serine protease</keyword>
<keyword evidence="3 5" id="KW-0378">Hydrolase</keyword>
<evidence type="ECO:0000259" key="8">
    <source>
        <dbReference type="Pfam" id="PF00082"/>
    </source>
</evidence>
<keyword evidence="10" id="KW-1185">Reference proteome</keyword>
<feature type="active site" description="Charge relay system" evidence="5">
    <location>
        <position position="186"/>
    </location>
</feature>
<keyword evidence="7" id="KW-0732">Signal</keyword>
<dbReference type="SUPFAM" id="SSF52743">
    <property type="entry name" value="Subtilisin-like"/>
    <property type="match status" value="1"/>
</dbReference>
<dbReference type="PRINTS" id="PR00723">
    <property type="entry name" value="SUBTILISIN"/>
</dbReference>
<dbReference type="PANTHER" id="PTHR43806:SF11">
    <property type="entry name" value="CEREVISIN-RELATED"/>
    <property type="match status" value="1"/>
</dbReference>
<dbReference type="PROSITE" id="PS00136">
    <property type="entry name" value="SUBTILASE_ASP"/>
    <property type="match status" value="1"/>
</dbReference>
<dbReference type="InterPro" id="IPR037045">
    <property type="entry name" value="S8pro/Inhibitor_I9_sf"/>
</dbReference>
<evidence type="ECO:0000313" key="10">
    <source>
        <dbReference type="Proteomes" id="UP001589613"/>
    </source>
</evidence>
<dbReference type="Gene3D" id="3.40.50.200">
    <property type="entry name" value="Peptidase S8/S53 domain"/>
    <property type="match status" value="1"/>
</dbReference>
<feature type="chain" id="PRO_5045808579" evidence="7">
    <location>
        <begin position="27"/>
        <end position="391"/>
    </location>
</feature>
<dbReference type="InterPro" id="IPR034193">
    <property type="entry name" value="PCSK9_ProteinaseK-like"/>
</dbReference>
<evidence type="ECO:0000256" key="1">
    <source>
        <dbReference type="ARBA" id="ARBA00011073"/>
    </source>
</evidence>
<feature type="active site" description="Charge relay system" evidence="5">
    <location>
        <position position="338"/>
    </location>
</feature>
<evidence type="ECO:0000256" key="2">
    <source>
        <dbReference type="ARBA" id="ARBA00022670"/>
    </source>
</evidence>
<dbReference type="PROSITE" id="PS00138">
    <property type="entry name" value="SUBTILASE_SER"/>
    <property type="match status" value="1"/>
</dbReference>
<dbReference type="PROSITE" id="PS51892">
    <property type="entry name" value="SUBTILASE"/>
    <property type="match status" value="1"/>
</dbReference>